<reference evidence="7 8" key="1">
    <citation type="submission" date="2024-06" db="EMBL/GenBank/DDBJ databases">
        <authorList>
            <person name="Kraege A."/>
            <person name="Thomma B."/>
        </authorList>
    </citation>
    <scope>NUCLEOTIDE SEQUENCE [LARGE SCALE GENOMIC DNA]</scope>
</reference>
<keyword evidence="8" id="KW-1185">Reference proteome</keyword>
<evidence type="ECO:0000313" key="7">
    <source>
        <dbReference type="EMBL" id="CAL5223299.1"/>
    </source>
</evidence>
<gene>
    <name evidence="7" type="primary">g5790</name>
    <name evidence="7" type="ORF">VP750_LOCUS4958</name>
</gene>
<organism evidence="7 8">
    <name type="scientific">Coccomyxa viridis</name>
    <dbReference type="NCBI Taxonomy" id="1274662"/>
    <lineage>
        <taxon>Eukaryota</taxon>
        <taxon>Viridiplantae</taxon>
        <taxon>Chlorophyta</taxon>
        <taxon>core chlorophytes</taxon>
        <taxon>Trebouxiophyceae</taxon>
        <taxon>Trebouxiophyceae incertae sedis</taxon>
        <taxon>Coccomyxaceae</taxon>
        <taxon>Coccomyxa</taxon>
    </lineage>
</organism>
<dbReference type="Proteomes" id="UP001497392">
    <property type="component" value="Unassembled WGS sequence"/>
</dbReference>
<dbReference type="HAMAP" id="MF_00013">
    <property type="entry name" value="LipB"/>
    <property type="match status" value="1"/>
</dbReference>
<comment type="similarity">
    <text evidence="2">Belongs to the LipB family.</text>
</comment>
<comment type="caution">
    <text evidence="7">The sequence shown here is derived from an EMBL/GenBank/DDBJ whole genome shotgun (WGS) entry which is preliminary data.</text>
</comment>
<protein>
    <recommendedName>
        <fullName evidence="3">lipoyl(octanoyl) transferase</fullName>
        <ecNumber evidence="3">2.3.1.181</ecNumber>
    </recommendedName>
</protein>
<dbReference type="PROSITE" id="PS51733">
    <property type="entry name" value="BPL_LPL_CATALYTIC"/>
    <property type="match status" value="1"/>
</dbReference>
<dbReference type="PROSITE" id="PS01313">
    <property type="entry name" value="LIPB"/>
    <property type="match status" value="1"/>
</dbReference>
<sequence length="228" mass="25178">MSPRLLRVCNALGSTWNYQAALRTQENIASLVGHQGVPDTLLLLQHQPIYTVGKRGTEADFKVSKEELHGAEVETVPRGGETTFHGPGQLVCYPIVNLRRLKLGARAYVEGLEDTVIATLGQYGVEARGRVPGRTGVWVRERKIAAIGVQITHGVTRHGAALNVSTDLSYFDSIVPCGISDKEVTSLRRELQEGAPEIQEVADVFVKQFMQQLSFTSCEYTERDKLEE</sequence>
<proteinExistence type="inferred from homology"/>
<dbReference type="InterPro" id="IPR000544">
    <property type="entry name" value="Octanoyltransferase"/>
</dbReference>
<feature type="domain" description="BPL/LPL catalytic" evidence="6">
    <location>
        <begin position="35"/>
        <end position="217"/>
    </location>
</feature>
<dbReference type="SUPFAM" id="SSF55681">
    <property type="entry name" value="Class II aaRS and biotin synthetases"/>
    <property type="match status" value="1"/>
</dbReference>
<dbReference type="NCBIfam" id="TIGR00214">
    <property type="entry name" value="lipB"/>
    <property type="match status" value="1"/>
</dbReference>
<dbReference type="PANTHER" id="PTHR10993:SF15">
    <property type="entry name" value="OCTANOYLTRANSFERASE LIP2, MITOCHONDRIAL"/>
    <property type="match status" value="1"/>
</dbReference>
<dbReference type="PANTHER" id="PTHR10993">
    <property type="entry name" value="OCTANOYLTRANSFERASE"/>
    <property type="match status" value="1"/>
</dbReference>
<accession>A0ABP1FTS1</accession>
<dbReference type="EMBL" id="CAXHTA020000008">
    <property type="protein sequence ID" value="CAL5223299.1"/>
    <property type="molecule type" value="Genomic_DNA"/>
</dbReference>
<dbReference type="CDD" id="cd16444">
    <property type="entry name" value="LipB"/>
    <property type="match status" value="1"/>
</dbReference>
<dbReference type="NCBIfam" id="NF010925">
    <property type="entry name" value="PRK14345.1"/>
    <property type="match status" value="1"/>
</dbReference>
<dbReference type="InterPro" id="IPR020605">
    <property type="entry name" value="Octanoyltransferase_CS"/>
</dbReference>
<evidence type="ECO:0000259" key="6">
    <source>
        <dbReference type="PROSITE" id="PS51733"/>
    </source>
</evidence>
<comment type="pathway">
    <text evidence="1">Protein modification; protein lipoylation via endogenous pathway; protein N(6)-(lipoyl)lysine from octanoyl-[acyl-carrier-protein]: step 1/2.</text>
</comment>
<evidence type="ECO:0000256" key="5">
    <source>
        <dbReference type="ARBA" id="ARBA00023315"/>
    </source>
</evidence>
<evidence type="ECO:0000256" key="3">
    <source>
        <dbReference type="ARBA" id="ARBA00012334"/>
    </source>
</evidence>
<evidence type="ECO:0000256" key="4">
    <source>
        <dbReference type="ARBA" id="ARBA00022679"/>
    </source>
</evidence>
<dbReference type="InterPro" id="IPR004143">
    <property type="entry name" value="BPL_LPL_catalytic"/>
</dbReference>
<evidence type="ECO:0000256" key="2">
    <source>
        <dbReference type="ARBA" id="ARBA00007907"/>
    </source>
</evidence>
<dbReference type="Gene3D" id="3.30.930.10">
    <property type="entry name" value="Bira Bifunctional Protein, Domain 2"/>
    <property type="match status" value="1"/>
</dbReference>
<dbReference type="PIRSF" id="PIRSF016262">
    <property type="entry name" value="LPLase"/>
    <property type="match status" value="1"/>
</dbReference>
<dbReference type="Pfam" id="PF21948">
    <property type="entry name" value="LplA-B_cat"/>
    <property type="match status" value="1"/>
</dbReference>
<evidence type="ECO:0000256" key="1">
    <source>
        <dbReference type="ARBA" id="ARBA00004821"/>
    </source>
</evidence>
<keyword evidence="4" id="KW-0808">Transferase</keyword>
<evidence type="ECO:0000313" key="8">
    <source>
        <dbReference type="Proteomes" id="UP001497392"/>
    </source>
</evidence>
<dbReference type="InterPro" id="IPR045864">
    <property type="entry name" value="aa-tRNA-synth_II/BPL/LPL"/>
</dbReference>
<name>A0ABP1FTS1_9CHLO</name>
<dbReference type="EC" id="2.3.1.181" evidence="3"/>
<keyword evidence="5" id="KW-0012">Acyltransferase</keyword>